<name>A0A7N2L9D8_QUELO</name>
<gene>
    <name evidence="7" type="primary">LOC115978676</name>
</gene>
<feature type="domain" description="TIR" evidence="6">
    <location>
        <begin position="18"/>
        <end position="176"/>
    </location>
</feature>
<dbReference type="Pfam" id="PF23598">
    <property type="entry name" value="LRR_14"/>
    <property type="match status" value="1"/>
</dbReference>
<dbReference type="Proteomes" id="UP000594261">
    <property type="component" value="Chromosome 3"/>
</dbReference>
<dbReference type="Pfam" id="PF00931">
    <property type="entry name" value="NB-ARC"/>
    <property type="match status" value="1"/>
</dbReference>
<dbReference type="GO" id="GO:0006952">
    <property type="term" value="P:defense response"/>
    <property type="evidence" value="ECO:0007669"/>
    <property type="project" value="UniProtKB-KW"/>
</dbReference>
<dbReference type="Gene3D" id="1.10.8.430">
    <property type="entry name" value="Helical domain of apoptotic protease-activating factors"/>
    <property type="match status" value="1"/>
</dbReference>
<protein>
    <recommendedName>
        <fullName evidence="6">TIR domain-containing protein</fullName>
    </recommendedName>
</protein>
<dbReference type="FunCoup" id="A0A7N2L9D8">
    <property type="interactions" value="107"/>
</dbReference>
<dbReference type="InterPro" id="IPR036390">
    <property type="entry name" value="WH_DNA-bd_sf"/>
</dbReference>
<dbReference type="InterPro" id="IPR032675">
    <property type="entry name" value="LRR_dom_sf"/>
</dbReference>
<dbReference type="SMART" id="SM00369">
    <property type="entry name" value="LRR_TYP"/>
    <property type="match status" value="5"/>
</dbReference>
<dbReference type="SUPFAM" id="SSF52200">
    <property type="entry name" value="Toll/Interleukin receptor TIR domain"/>
    <property type="match status" value="1"/>
</dbReference>
<dbReference type="InterPro" id="IPR042197">
    <property type="entry name" value="Apaf_helical"/>
</dbReference>
<dbReference type="GO" id="GO:0051707">
    <property type="term" value="P:response to other organism"/>
    <property type="evidence" value="ECO:0007669"/>
    <property type="project" value="UniProtKB-ARBA"/>
</dbReference>
<dbReference type="InterPro" id="IPR055414">
    <property type="entry name" value="LRR_R13L4/SHOC2-like"/>
</dbReference>
<dbReference type="OMA" id="REWFYEG"/>
<dbReference type="InterPro" id="IPR003593">
    <property type="entry name" value="AAA+_ATPase"/>
</dbReference>
<dbReference type="PANTHER" id="PTHR11017">
    <property type="entry name" value="LEUCINE-RICH REPEAT-CONTAINING PROTEIN"/>
    <property type="match status" value="1"/>
</dbReference>
<dbReference type="InterPro" id="IPR000157">
    <property type="entry name" value="TIR_dom"/>
</dbReference>
<dbReference type="InterPro" id="IPR058192">
    <property type="entry name" value="WHD_ROQ1-like"/>
</dbReference>
<dbReference type="PRINTS" id="PR00364">
    <property type="entry name" value="DISEASERSIST"/>
</dbReference>
<feature type="transmembrane region" description="Helical" evidence="5">
    <location>
        <begin position="1411"/>
        <end position="1429"/>
    </location>
</feature>
<keyword evidence="5" id="KW-0812">Transmembrane</keyword>
<keyword evidence="5" id="KW-1133">Transmembrane helix</keyword>
<dbReference type="InterPro" id="IPR044974">
    <property type="entry name" value="Disease_R_plants"/>
</dbReference>
<evidence type="ECO:0000256" key="4">
    <source>
        <dbReference type="ARBA" id="ARBA00023027"/>
    </source>
</evidence>
<dbReference type="SUPFAM" id="SSF52540">
    <property type="entry name" value="P-loop containing nucleoside triphosphate hydrolases"/>
    <property type="match status" value="1"/>
</dbReference>
<dbReference type="PANTHER" id="PTHR11017:SF385">
    <property type="entry name" value="DISEASE RESISTANCE PROTEIN (TIR-NBS-LRR CLASS)-RELATED"/>
    <property type="match status" value="1"/>
</dbReference>
<dbReference type="SUPFAM" id="SSF52058">
    <property type="entry name" value="L domain-like"/>
    <property type="match status" value="3"/>
</dbReference>
<evidence type="ECO:0000256" key="3">
    <source>
        <dbReference type="ARBA" id="ARBA00022821"/>
    </source>
</evidence>
<dbReference type="Gene3D" id="3.80.10.10">
    <property type="entry name" value="Ribonuclease Inhibitor"/>
    <property type="match status" value="3"/>
</dbReference>
<keyword evidence="2" id="KW-0677">Repeat</keyword>
<reference evidence="7" key="2">
    <citation type="submission" date="2021-01" db="UniProtKB">
        <authorList>
            <consortium name="EnsemblPlants"/>
        </authorList>
    </citation>
    <scope>IDENTIFICATION</scope>
</reference>
<dbReference type="InterPro" id="IPR035897">
    <property type="entry name" value="Toll_tir_struct_dom_sf"/>
</dbReference>
<organism evidence="7 8">
    <name type="scientific">Quercus lobata</name>
    <name type="common">Valley oak</name>
    <dbReference type="NCBI Taxonomy" id="97700"/>
    <lineage>
        <taxon>Eukaryota</taxon>
        <taxon>Viridiplantae</taxon>
        <taxon>Streptophyta</taxon>
        <taxon>Embryophyta</taxon>
        <taxon>Tracheophyta</taxon>
        <taxon>Spermatophyta</taxon>
        <taxon>Magnoliopsida</taxon>
        <taxon>eudicotyledons</taxon>
        <taxon>Gunneridae</taxon>
        <taxon>Pentapetalae</taxon>
        <taxon>rosids</taxon>
        <taxon>fabids</taxon>
        <taxon>Fagales</taxon>
        <taxon>Fagaceae</taxon>
        <taxon>Quercus</taxon>
    </lineage>
</organism>
<dbReference type="Gene3D" id="3.40.50.300">
    <property type="entry name" value="P-loop containing nucleotide triphosphate hydrolases"/>
    <property type="match status" value="1"/>
</dbReference>
<dbReference type="FunFam" id="3.40.50.10140:FF:000007">
    <property type="entry name" value="Disease resistance protein (TIR-NBS-LRR class)"/>
    <property type="match status" value="1"/>
</dbReference>
<dbReference type="KEGG" id="qlo:115978676"/>
<keyword evidence="4" id="KW-0520">NAD</keyword>
<keyword evidence="8" id="KW-1185">Reference proteome</keyword>
<keyword evidence="5" id="KW-0472">Membrane</keyword>
<dbReference type="Pfam" id="PF01582">
    <property type="entry name" value="TIR"/>
    <property type="match status" value="1"/>
</dbReference>
<evidence type="ECO:0000259" key="6">
    <source>
        <dbReference type="PROSITE" id="PS50104"/>
    </source>
</evidence>
<evidence type="ECO:0000256" key="5">
    <source>
        <dbReference type="SAM" id="Phobius"/>
    </source>
</evidence>
<dbReference type="InterPro" id="IPR027417">
    <property type="entry name" value="P-loop_NTPase"/>
</dbReference>
<dbReference type="OrthoDB" id="2018313at2759"/>
<dbReference type="PROSITE" id="PS50104">
    <property type="entry name" value="TIR"/>
    <property type="match status" value="1"/>
</dbReference>
<keyword evidence="1" id="KW-0433">Leucine-rich repeat</keyword>
<dbReference type="GO" id="GO:0007165">
    <property type="term" value="P:signal transduction"/>
    <property type="evidence" value="ECO:0007669"/>
    <property type="project" value="InterPro"/>
</dbReference>
<dbReference type="GO" id="GO:0043531">
    <property type="term" value="F:ADP binding"/>
    <property type="evidence" value="ECO:0007669"/>
    <property type="project" value="InterPro"/>
</dbReference>
<dbReference type="SUPFAM" id="SSF46785">
    <property type="entry name" value="Winged helix' DNA-binding domain"/>
    <property type="match status" value="1"/>
</dbReference>
<dbReference type="EMBL" id="LRBV02000003">
    <property type="status" value="NOT_ANNOTATED_CDS"/>
    <property type="molecule type" value="Genomic_DNA"/>
</dbReference>
<sequence>MENNNAVSTPSTPGAFRVLWDVFLSFRGEDTRHTITNTLYNALTKLDIRVFRDDEGLRRGDVIASSLLEAIEDSAASIVIISPNYASSRWCLEELAKICECRRLILPVFYGVDPSDVRRQTGPFQEHFRNHEGRFGKDMVDKWRNAMKKAGEIAGFTNRKDELLVENLVKTVLNELRKTPVGVAAYTVGLDSRVEKLLKLLDIKSNGIRILGFYGMGGVGKTTLAKALYNRVVGHFEHRCFISNVREISAQDNGLVSLQNQLINDLSSSKVLTVREVDAGTAAIEGIVNEKQVLVVLDDVDNINQLNALIGNREWFYEGSRIIITTRDFEVLSKHLVTEFYEVRELDLSESLQLFSYHALRREKPTGIFLDLSEQMVSLTGGLPLALEVFGSFLFDKRRLKEWEDALQKLKQIRPRNLQDVLMISFNGLDEQEKCIFLDIACLFVKMRMKREDAIDILRGCGFNAEIVVSVLTAKSLIKFTGDNVLWIHDQIRDMGRQIVQEKDIVNPGLRTRLWDRDEIMNVFKDKKGTKNIEGIVLDFEKRLENSVKDVSGDTISWYNLQGNLNFTSAVTYLKERYKRYLEDRAEKEREVVIFTDALNAIVSLRLLQINNVNLEGKFKYLPVELKWLQWKGCPMKSLPSDFCPRKVAVLDLSESKIEQLWSSRNNKVLENLMVLNLHGCFNLASVPDLSGHRALEKLVLERCGKLTKIHESVGSLSSLLHLNLRNCSNLIELPSDVSGLKQLESLILSRCSKMNKLPESIGHMKSLKELLLDETAIATLPDYIFRLTNLERLSLNGCKLLKRLPQFIGKLCSLKELSLNHSTLEEIPDSIGSLEDLEKLSLMCCKSLNRIPDSIGNLKSLSSFFINGTAIKQLPWSIGLLSNLKHFLVGENHFLSKLPDSIEGLDSIVELKMDGTSIIDLPDKIGDLKVIQKLDMKKCESLRSLPESIGRMWTLTTLIISKANISAMPESIGMLENLIELRLDGCKQLRKLPTSIGNLKSLQQLLMNETAVTDLPESFGMLSSLMVLKMAKKPHVELLDKSTPEIPVICSTIEERTVFELPTSFSNLSLLSEFDACALEISGKIPDDFEKLSSLEILNLGHNHFCKLPSSLRGLSILKQFILPDCKELKSLPPLPSSLVELNVANCIALESVSDLSNLESLRDLNLTNCEKVLDIPGLQKLKSLRRLYMSNCNACSSSVKRRLSKISLRHIRNLGMPGSKIPRWFSQEPVRFTNLKNREIKGVIIGVVVSLNQEISDDLRYRLPAIVDVQAEIRKLDYWIYKTTLHLNGIPKTNEDQIHLCRYPYNHPFIWSLKDGYKIHVTTRNPPHMKGVELKNWGIHLVFEGDDDYEGNEDSLNESQQSISERLATFFSTFEEEDDCVPKSVGEVEEKLQKIEEREQQRASSYGRIYYVSAFIVLSFACLLSWLQIWR</sequence>
<dbReference type="InParanoid" id="A0A7N2L9D8"/>
<reference evidence="7 8" key="1">
    <citation type="journal article" date="2016" name="G3 (Bethesda)">
        <title>First Draft Assembly and Annotation of the Genome of a California Endemic Oak Quercus lobata Nee (Fagaceae).</title>
        <authorList>
            <person name="Sork V.L."/>
            <person name="Fitz-Gibbon S.T."/>
            <person name="Puiu D."/>
            <person name="Crepeau M."/>
            <person name="Gugger P.F."/>
            <person name="Sherman R."/>
            <person name="Stevens K."/>
            <person name="Langley C.H."/>
            <person name="Pellegrini M."/>
            <person name="Salzberg S.L."/>
        </authorList>
    </citation>
    <scope>NUCLEOTIDE SEQUENCE [LARGE SCALE GENOMIC DNA]</scope>
    <source>
        <strain evidence="7 8">cv. SW786</strain>
    </source>
</reference>
<accession>A0A7N2L9D8</accession>
<evidence type="ECO:0000313" key="8">
    <source>
        <dbReference type="Proteomes" id="UP000594261"/>
    </source>
</evidence>
<dbReference type="GeneID" id="115978676"/>
<dbReference type="InterPro" id="IPR003591">
    <property type="entry name" value="Leu-rich_rpt_typical-subtyp"/>
</dbReference>
<evidence type="ECO:0000256" key="1">
    <source>
        <dbReference type="ARBA" id="ARBA00022614"/>
    </source>
</evidence>
<dbReference type="Pfam" id="PF23282">
    <property type="entry name" value="WHD_ROQ1"/>
    <property type="match status" value="1"/>
</dbReference>
<dbReference type="EnsemblPlants" id="QL03p067743:mrna">
    <property type="protein sequence ID" value="QL03p067743:mrna"/>
    <property type="gene ID" value="QL03p067743"/>
</dbReference>
<dbReference type="Gramene" id="QL03p067743:mrna">
    <property type="protein sequence ID" value="QL03p067743:mrna"/>
    <property type="gene ID" value="QL03p067743"/>
</dbReference>
<evidence type="ECO:0000313" key="7">
    <source>
        <dbReference type="EnsemblPlants" id="QL03p067743:mrna"/>
    </source>
</evidence>
<evidence type="ECO:0000256" key="2">
    <source>
        <dbReference type="ARBA" id="ARBA00022737"/>
    </source>
</evidence>
<dbReference type="SMART" id="SM00382">
    <property type="entry name" value="AAA"/>
    <property type="match status" value="1"/>
</dbReference>
<dbReference type="SMART" id="SM00255">
    <property type="entry name" value="TIR"/>
    <property type="match status" value="1"/>
</dbReference>
<dbReference type="RefSeq" id="XP_030956380.1">
    <property type="nucleotide sequence ID" value="XM_031100520.1"/>
</dbReference>
<dbReference type="InterPro" id="IPR002182">
    <property type="entry name" value="NB-ARC"/>
</dbReference>
<keyword evidence="3" id="KW-0611">Plant defense</keyword>
<proteinExistence type="predicted"/>
<dbReference type="Gene3D" id="3.40.50.10140">
    <property type="entry name" value="Toll/interleukin-1 receptor homology (TIR) domain"/>
    <property type="match status" value="1"/>
</dbReference>